<dbReference type="Gene3D" id="1.25.40.10">
    <property type="entry name" value="Tetratricopeptide repeat domain"/>
    <property type="match status" value="3"/>
</dbReference>
<keyword evidence="7" id="KW-0802">TPR repeat</keyword>
<dbReference type="Gene3D" id="3.30.565.10">
    <property type="entry name" value="Histidine kinase-like ATPase, C-terminal domain"/>
    <property type="match status" value="1"/>
</dbReference>
<evidence type="ECO:0000256" key="5">
    <source>
        <dbReference type="ARBA" id="ARBA00022777"/>
    </source>
</evidence>
<evidence type="ECO:0000256" key="8">
    <source>
        <dbReference type="SAM" id="Coils"/>
    </source>
</evidence>
<dbReference type="GO" id="GO:0000155">
    <property type="term" value="F:phosphorelay sensor kinase activity"/>
    <property type="evidence" value="ECO:0007669"/>
    <property type="project" value="InterPro"/>
</dbReference>
<feature type="repeat" description="TPR" evidence="7">
    <location>
        <begin position="284"/>
        <end position="317"/>
    </location>
</feature>
<dbReference type="RefSeq" id="WP_301198077.1">
    <property type="nucleotide sequence ID" value="NZ_JAPDPI010000006.1"/>
</dbReference>
<evidence type="ECO:0000259" key="10">
    <source>
        <dbReference type="PROSITE" id="PS50109"/>
    </source>
</evidence>
<gene>
    <name evidence="11" type="ORF">OM074_04400</name>
</gene>
<feature type="transmembrane region" description="Helical" evidence="9">
    <location>
        <begin position="487"/>
        <end position="506"/>
    </location>
</feature>
<dbReference type="PANTHER" id="PTHR43711:SF31">
    <property type="entry name" value="HISTIDINE KINASE"/>
    <property type="match status" value="1"/>
</dbReference>
<protein>
    <recommendedName>
        <fullName evidence="2">histidine kinase</fullName>
        <ecNumber evidence="2">2.7.13.3</ecNumber>
    </recommendedName>
</protein>
<dbReference type="SMART" id="SM00387">
    <property type="entry name" value="HATPase_c"/>
    <property type="match status" value="1"/>
</dbReference>
<evidence type="ECO:0000256" key="6">
    <source>
        <dbReference type="ARBA" id="ARBA00023012"/>
    </source>
</evidence>
<evidence type="ECO:0000256" key="7">
    <source>
        <dbReference type="PROSITE-ProRule" id="PRU00339"/>
    </source>
</evidence>
<dbReference type="Pfam" id="PF00512">
    <property type="entry name" value="HisKA"/>
    <property type="match status" value="1"/>
</dbReference>
<feature type="repeat" description="TPR" evidence="7">
    <location>
        <begin position="204"/>
        <end position="237"/>
    </location>
</feature>
<comment type="catalytic activity">
    <reaction evidence="1">
        <text>ATP + protein L-histidine = ADP + protein N-phospho-L-histidine.</text>
        <dbReference type="EC" id="2.7.13.3"/>
    </reaction>
</comment>
<dbReference type="Gene3D" id="1.10.287.130">
    <property type="match status" value="1"/>
</dbReference>
<evidence type="ECO:0000256" key="4">
    <source>
        <dbReference type="ARBA" id="ARBA00022679"/>
    </source>
</evidence>
<comment type="caution">
    <text evidence="11">The sequence shown here is derived from an EMBL/GenBank/DDBJ whole genome shotgun (WGS) entry which is preliminary data.</text>
</comment>
<keyword evidence="9" id="KW-1133">Transmembrane helix</keyword>
<dbReference type="InterPro" id="IPR003594">
    <property type="entry name" value="HATPase_dom"/>
</dbReference>
<keyword evidence="4" id="KW-0808">Transferase</keyword>
<dbReference type="InterPro" id="IPR004358">
    <property type="entry name" value="Sig_transdc_His_kin-like_C"/>
</dbReference>
<dbReference type="SUPFAM" id="SSF47384">
    <property type="entry name" value="Homodimeric domain of signal transducing histidine kinase"/>
    <property type="match status" value="1"/>
</dbReference>
<keyword evidence="5 11" id="KW-0418">Kinase</keyword>
<keyword evidence="6" id="KW-0902">Two-component regulatory system</keyword>
<dbReference type="PANTHER" id="PTHR43711">
    <property type="entry name" value="TWO-COMPONENT HISTIDINE KINASE"/>
    <property type="match status" value="1"/>
</dbReference>
<dbReference type="InterPro" id="IPR003661">
    <property type="entry name" value="HisK_dim/P_dom"/>
</dbReference>
<feature type="repeat" description="TPR" evidence="7">
    <location>
        <begin position="124"/>
        <end position="157"/>
    </location>
</feature>
<keyword evidence="3" id="KW-0597">Phosphoprotein</keyword>
<name>A0AAE3MBV7_9BACT</name>
<keyword evidence="12" id="KW-1185">Reference proteome</keyword>
<dbReference type="SUPFAM" id="SSF55874">
    <property type="entry name" value="ATPase domain of HSP90 chaperone/DNA topoisomerase II/histidine kinase"/>
    <property type="match status" value="1"/>
</dbReference>
<feature type="repeat" description="TPR" evidence="7">
    <location>
        <begin position="324"/>
        <end position="357"/>
    </location>
</feature>
<evidence type="ECO:0000313" key="11">
    <source>
        <dbReference type="EMBL" id="MCW3804855.1"/>
    </source>
</evidence>
<dbReference type="InterPro" id="IPR011990">
    <property type="entry name" value="TPR-like_helical_dom_sf"/>
</dbReference>
<dbReference type="InterPro" id="IPR005467">
    <property type="entry name" value="His_kinase_dom"/>
</dbReference>
<dbReference type="Proteomes" id="UP001207408">
    <property type="component" value="Unassembled WGS sequence"/>
</dbReference>
<keyword evidence="9" id="KW-0812">Transmembrane</keyword>
<dbReference type="SMART" id="SM00388">
    <property type="entry name" value="HisKA"/>
    <property type="match status" value="1"/>
</dbReference>
<evidence type="ECO:0000256" key="1">
    <source>
        <dbReference type="ARBA" id="ARBA00000085"/>
    </source>
</evidence>
<feature type="coiled-coil region" evidence="8">
    <location>
        <begin position="455"/>
        <end position="549"/>
    </location>
</feature>
<dbReference type="Pfam" id="PF02518">
    <property type="entry name" value="HATPase_c"/>
    <property type="match status" value="1"/>
</dbReference>
<evidence type="ECO:0000313" key="12">
    <source>
        <dbReference type="Proteomes" id="UP001207408"/>
    </source>
</evidence>
<dbReference type="AlphaFoldDB" id="A0AAE3MBV7"/>
<dbReference type="PROSITE" id="PS50293">
    <property type="entry name" value="TPR_REGION"/>
    <property type="match status" value="1"/>
</dbReference>
<dbReference type="EMBL" id="JAPDPI010000006">
    <property type="protein sequence ID" value="MCW3804855.1"/>
    <property type="molecule type" value="Genomic_DNA"/>
</dbReference>
<dbReference type="SUPFAM" id="SSF48452">
    <property type="entry name" value="TPR-like"/>
    <property type="match status" value="2"/>
</dbReference>
<dbReference type="InterPro" id="IPR036890">
    <property type="entry name" value="HATPase_C_sf"/>
</dbReference>
<evidence type="ECO:0000256" key="3">
    <source>
        <dbReference type="ARBA" id="ARBA00022553"/>
    </source>
</evidence>
<organism evidence="11 12">
    <name type="scientific">Plebeiibacterium marinum</name>
    <dbReference type="NCBI Taxonomy" id="2992111"/>
    <lineage>
        <taxon>Bacteria</taxon>
        <taxon>Pseudomonadati</taxon>
        <taxon>Bacteroidota</taxon>
        <taxon>Bacteroidia</taxon>
        <taxon>Marinilabiliales</taxon>
        <taxon>Marinilabiliaceae</taxon>
        <taxon>Plebeiibacterium</taxon>
    </lineage>
</organism>
<dbReference type="PRINTS" id="PR00344">
    <property type="entry name" value="BCTRLSENSOR"/>
</dbReference>
<evidence type="ECO:0000256" key="2">
    <source>
        <dbReference type="ARBA" id="ARBA00012438"/>
    </source>
</evidence>
<dbReference type="InterPro" id="IPR019734">
    <property type="entry name" value="TPR_rpt"/>
</dbReference>
<keyword evidence="9" id="KW-0472">Membrane</keyword>
<dbReference type="InterPro" id="IPR036097">
    <property type="entry name" value="HisK_dim/P_sf"/>
</dbReference>
<keyword evidence="8" id="KW-0175">Coiled coil</keyword>
<feature type="domain" description="Histidine kinase" evidence="10">
    <location>
        <begin position="556"/>
        <end position="779"/>
    </location>
</feature>
<dbReference type="PROSITE" id="PS50109">
    <property type="entry name" value="HIS_KIN"/>
    <property type="match status" value="1"/>
</dbReference>
<dbReference type="Pfam" id="PF13424">
    <property type="entry name" value="TPR_12"/>
    <property type="match status" value="3"/>
</dbReference>
<proteinExistence type="predicted"/>
<reference evidence="11" key="1">
    <citation type="submission" date="2022-10" db="EMBL/GenBank/DDBJ databases">
        <authorList>
            <person name="Yu W.X."/>
        </authorList>
    </citation>
    <scope>NUCLEOTIDE SEQUENCE</scope>
    <source>
        <strain evidence="11">D04</strain>
    </source>
</reference>
<dbReference type="CDD" id="cd00082">
    <property type="entry name" value="HisKA"/>
    <property type="match status" value="1"/>
</dbReference>
<accession>A0AAE3MBV7</accession>
<dbReference type="InterPro" id="IPR050736">
    <property type="entry name" value="Sensor_HK_Regulatory"/>
</dbReference>
<evidence type="ECO:0000256" key="9">
    <source>
        <dbReference type="SAM" id="Phobius"/>
    </source>
</evidence>
<dbReference type="EC" id="2.7.13.3" evidence="2"/>
<dbReference type="SMART" id="SM00028">
    <property type="entry name" value="TPR"/>
    <property type="match status" value="7"/>
</dbReference>
<feature type="repeat" description="TPR" evidence="7">
    <location>
        <begin position="164"/>
        <end position="197"/>
    </location>
</feature>
<dbReference type="PROSITE" id="PS50005">
    <property type="entry name" value="TPR"/>
    <property type="match status" value="5"/>
</dbReference>
<sequence length="779" mass="88305">MRYKFLLIFIFLFCFDIVEFTAQTTHIDSLRNIIQQHTSVDTNKVKLLNKLGGAVQNINPDSSLEYINRAYVIADSLNYASGMAEALFLASCYHYIISDFDKVLEYGNKSLDIFKKVNDKRGIAKTLIKIGNIHYFQGDVERAMKYKHEALEINQELHDTLALSNTYANLGTNYCDIGDFSRALEYEEKALELAKATKHQQSISYALNNLGVVHNVMGNYPKALEYYQKSFHIDESQKNYKDAAVAASNVAFILNIQGEYDEAISFCQKGLDYSEQIGFKTGLTYNYEYLGLIYKTKGDYNKAWENHQKALVLQTEIGNKTGLANAYKDLGEILNLQEKYNEAVKFYNNSLSIGKAIDNKQIVMKSYVGLSLTYLKQDDYINAQKYSQIAYVLANDIGNIDLIAQSAELLAKSKAALGKHKEAYDLYTVFKNMSDSLFNEENVRSIANLEYQYKFEKEKELLKIEQQKKDAVRAEEEKLQKMIRNSLLVGVLLMLVLVLVILHSFLQKSKANLLLAEQKKQIEDTNEELITQKEEIQVVAQELEKANKTKDKFFSIIAHDLKSPFNGLIGFTELLLENHKSYDHTERETYLQYIQDCSLKTYNLLDNLLTWAQSQSGLVKFNPEKINMKSLVDDIILLLSETAGNKNIELVSDTQDDLALNADKNMLHTIILNLVSNAIKFTPKGGSITVKSLIETNHSKQKVAKIIVKDTGVGIPAEIQRTLFTLNGNYTTTGTNKEKGTGLGLLLCKEFVDQHDGKIIVNSQVNKGSEFEVSIPFFN</sequence>